<proteinExistence type="predicted"/>
<evidence type="ECO:0000313" key="2">
    <source>
        <dbReference type="EMBL" id="TYO96924.1"/>
    </source>
</evidence>
<dbReference type="SUPFAM" id="SSF55383">
    <property type="entry name" value="Copper amine oxidase, domain N"/>
    <property type="match status" value="2"/>
</dbReference>
<comment type="caution">
    <text evidence="2">The sequence shown here is derived from an EMBL/GenBank/DDBJ whole genome shotgun (WGS) entry which is preliminary data.</text>
</comment>
<keyword evidence="3" id="KW-1185">Reference proteome</keyword>
<sequence length="302" mass="33292">MLILSNTDEKAQISSGILEVLAKESKSLTIQKEGISLEFSPQSLINQEIKDELKENIVGIEIGIKEIPAEERAKILAQAEIGQGNNFFDVGGRIFELSMEVVLNNSQASTGEISNQFGDPVAVTIDLSDAKIAEEDISKLTGIRYEKNENDLIVAIKLGGVYNPDTKKFTFYTDKFSMYGVLKSQELKQVNLKIGEKIIKVNEVVKHIDVAPAIINNRTMVPLRVVAEGLGTEVEWISSNKTVNIKIKDQSLNMVIGKTIPGIDSPPVLTNNRVLVPIRYISESLGAHVMWFSSTQSVHIVL</sequence>
<dbReference type="EMBL" id="VNHM01000003">
    <property type="protein sequence ID" value="TYO96924.1"/>
    <property type="molecule type" value="Genomic_DNA"/>
</dbReference>
<dbReference type="InterPro" id="IPR012854">
    <property type="entry name" value="Cu_amine_oxidase-like_N"/>
</dbReference>
<dbReference type="Pfam" id="PF07833">
    <property type="entry name" value="Cu_amine_oxidN1"/>
    <property type="match status" value="1"/>
</dbReference>
<evidence type="ECO:0000259" key="1">
    <source>
        <dbReference type="Pfam" id="PF07833"/>
    </source>
</evidence>
<dbReference type="InterPro" id="IPR036582">
    <property type="entry name" value="Mao_N_sf"/>
</dbReference>
<gene>
    <name evidence="2" type="ORF">LX24_00734</name>
</gene>
<dbReference type="AlphaFoldDB" id="A0A5S4ZV92"/>
<dbReference type="Proteomes" id="UP000323166">
    <property type="component" value="Unassembled WGS sequence"/>
</dbReference>
<organism evidence="2 3">
    <name type="scientific">Desulfallas thermosapovorans DSM 6562</name>
    <dbReference type="NCBI Taxonomy" id="1121431"/>
    <lineage>
        <taxon>Bacteria</taxon>
        <taxon>Bacillati</taxon>
        <taxon>Bacillota</taxon>
        <taxon>Clostridia</taxon>
        <taxon>Eubacteriales</taxon>
        <taxon>Desulfallaceae</taxon>
        <taxon>Desulfallas</taxon>
    </lineage>
</organism>
<evidence type="ECO:0000313" key="3">
    <source>
        <dbReference type="Proteomes" id="UP000323166"/>
    </source>
</evidence>
<accession>A0A5S4ZV92</accession>
<feature type="domain" description="Copper amine oxidase-like N-terminal" evidence="1">
    <location>
        <begin position="185"/>
        <end position="245"/>
    </location>
</feature>
<reference evidence="2 3" key="1">
    <citation type="submission" date="2019-07" db="EMBL/GenBank/DDBJ databases">
        <title>Genomic Encyclopedia of Type Strains, Phase I: the one thousand microbial genomes (KMG-I) project.</title>
        <authorList>
            <person name="Kyrpides N."/>
        </authorList>
    </citation>
    <scope>NUCLEOTIDE SEQUENCE [LARGE SCALE GENOMIC DNA]</scope>
    <source>
        <strain evidence="2 3">DSM 6562</strain>
    </source>
</reference>
<dbReference type="Gene3D" id="3.30.457.10">
    <property type="entry name" value="Copper amine oxidase-like, N-terminal domain"/>
    <property type="match status" value="1"/>
</dbReference>
<protein>
    <submittedName>
        <fullName evidence="2">Copper amine oxidase-like protein</fullName>
    </submittedName>
</protein>
<name>A0A5S4ZV92_9FIRM</name>